<dbReference type="PRINTS" id="PR00344">
    <property type="entry name" value="BCTRLSENSOR"/>
</dbReference>
<comment type="catalytic activity">
    <reaction evidence="1">
        <text>ATP + protein L-histidine = ADP + protein N-phospho-L-histidine.</text>
        <dbReference type="EC" id="2.7.13.3"/>
    </reaction>
</comment>
<dbReference type="STRING" id="408074.SAMN05660909_01290"/>
<keyword evidence="4" id="KW-0472">Membrane</keyword>
<gene>
    <name evidence="6" type="ORF">SAMN05660909_01290</name>
</gene>
<sequence>MILYPVSRYLLGMLTILLLWGSSSAQPIYFRHYEVENGLSNNSVITSLQDKNGFMWFGTPDGLNRFDGYSFRIFRLKEDTLHSMNNNPIFHLYEDAKGTLWVGTLEGLFYLNTTDGSFKRLQKTKGQLVRVVRGDDQNNIWFVENEILYKYNVATKSISPYKQPALRNITTLYKSEDGTMWLGCANGVLGRYDSRNDSFVYYSSNLAVKTANTIETICEDKENNALLIGTSQTGLLRFDLQHYQWSIIKLPASKHQQHFVRSLLKVDEHQFWIGTESGLYILNTYTNDIQYIHKVPHDQYSLADNAIYCICKDREGGIWLGTFFGGINYYPNHAIAFEKFFPTSSSTSLEGNVIREIVQDKYGKLWIGSEDKGIAAFDPDKGTFVNYNNENKNTIGLPNNIHGLLTDNDNLYVGTFKDGLYVFDLKTRKIKQHYPAFSNNGLNSNYINILYKTRSGDILVCTSNGIYNFDPTTGQFQQLPDLVNNEFYSAILQDRNGRIWLGTHGNGIYYIDKEQKPRKLSIQVNGDYPFDKTKILNFLEEADQHLWVCTESGLFYVDPVKNTASVYNTSSGLPSNIVYCIVRDAENNIWASTSMGLAYINRQTGQIKVFKQSDGLLSDQFNHRSSFRDAEGNIYFGCLKGMIRFNPKNYATVNYTPPIYISQLQVFNKNVTINSRHLLSDYLFLKENKIQLPYNNSTFSLDFVALTYTAPDNVKYAYMLDGIDKNWNYIDKNKIIHFNNLSPGHYMFKIKSTNSSGLWMPNETSFTIEITPPFWKTKLAYLIYTLVVGAAFYFATRYYHNRYEEKQQRLMEIFTLNKEKELYQSKIDFFTKVAHEIKTPLTLIKMPMGKILKNVESIPEMKHEIMVMNKNTDRLLTLTKQLLDFRMMESGNYALHLTACNIVPIIEEIFNNFQPAISNKRIVYRIEIKTPVIICNIDNDGFIKIISNLVDNAIKYCRSRILLIVESGLSGELALVQVINDGDIVPENERTNIFEPFHRSGNTMTAGAGIGLSLAKSITLLHQGNLEYTTDGESNIFILTLPQLKANYAEAEEK</sequence>
<dbReference type="InterPro" id="IPR036097">
    <property type="entry name" value="HisK_dim/P_sf"/>
</dbReference>
<dbReference type="InterPro" id="IPR015943">
    <property type="entry name" value="WD40/YVTN_repeat-like_dom_sf"/>
</dbReference>
<dbReference type="SMART" id="SM00387">
    <property type="entry name" value="HATPase_c"/>
    <property type="match status" value="1"/>
</dbReference>
<keyword evidence="4" id="KW-0812">Transmembrane</keyword>
<dbReference type="Pfam" id="PF00512">
    <property type="entry name" value="HisKA"/>
    <property type="match status" value="1"/>
</dbReference>
<dbReference type="PANTHER" id="PTHR43547:SF2">
    <property type="entry name" value="HYBRID SIGNAL TRANSDUCTION HISTIDINE KINASE C"/>
    <property type="match status" value="1"/>
</dbReference>
<feature type="transmembrane region" description="Helical" evidence="4">
    <location>
        <begin position="779"/>
        <end position="799"/>
    </location>
</feature>
<name>A0A1H3ZL98_9BACT</name>
<dbReference type="SUPFAM" id="SSF63829">
    <property type="entry name" value="Calcium-dependent phosphotriesterase"/>
    <property type="match status" value="1"/>
</dbReference>
<dbReference type="FunFam" id="1.10.287.130:FF:000045">
    <property type="entry name" value="Two-component system sensor histidine kinase/response regulator"/>
    <property type="match status" value="1"/>
</dbReference>
<evidence type="ECO:0000313" key="7">
    <source>
        <dbReference type="Proteomes" id="UP000199656"/>
    </source>
</evidence>
<protein>
    <recommendedName>
        <fullName evidence="2">histidine kinase</fullName>
        <ecNumber evidence="2">2.7.13.3</ecNumber>
    </recommendedName>
</protein>
<dbReference type="InterPro" id="IPR011123">
    <property type="entry name" value="Y_Y_Y"/>
</dbReference>
<dbReference type="SMART" id="SM00388">
    <property type="entry name" value="HisKA"/>
    <property type="match status" value="1"/>
</dbReference>
<evidence type="ECO:0000256" key="1">
    <source>
        <dbReference type="ARBA" id="ARBA00000085"/>
    </source>
</evidence>
<organism evidence="6 7">
    <name type="scientific">Chitinophaga terrae</name>
    <name type="common">ex Kim and Jung 2007</name>
    <dbReference type="NCBI Taxonomy" id="408074"/>
    <lineage>
        <taxon>Bacteria</taxon>
        <taxon>Pseudomonadati</taxon>
        <taxon>Bacteroidota</taxon>
        <taxon>Chitinophagia</taxon>
        <taxon>Chitinophagales</taxon>
        <taxon>Chitinophagaceae</taxon>
        <taxon>Chitinophaga</taxon>
    </lineage>
</organism>
<dbReference type="Pfam" id="PF07494">
    <property type="entry name" value="Reg_prop"/>
    <property type="match status" value="6"/>
</dbReference>
<evidence type="ECO:0000256" key="4">
    <source>
        <dbReference type="SAM" id="Phobius"/>
    </source>
</evidence>
<dbReference type="AlphaFoldDB" id="A0A1H3ZL98"/>
<evidence type="ECO:0000256" key="3">
    <source>
        <dbReference type="ARBA" id="ARBA00022553"/>
    </source>
</evidence>
<accession>A0A1H3ZL98</accession>
<dbReference type="Pfam" id="PF07495">
    <property type="entry name" value="Y_Y_Y"/>
    <property type="match status" value="1"/>
</dbReference>
<dbReference type="Gene3D" id="2.130.10.10">
    <property type="entry name" value="YVTN repeat-like/Quinoprotein amine dehydrogenase"/>
    <property type="match status" value="2"/>
</dbReference>
<dbReference type="PROSITE" id="PS50109">
    <property type="entry name" value="HIS_KIN"/>
    <property type="match status" value="1"/>
</dbReference>
<dbReference type="InterPro" id="IPR003661">
    <property type="entry name" value="HisK_dim/P_dom"/>
</dbReference>
<keyword evidence="4" id="KW-1133">Transmembrane helix</keyword>
<dbReference type="SUPFAM" id="SSF50998">
    <property type="entry name" value="Quinoprotein alcohol dehydrogenase-like"/>
    <property type="match status" value="1"/>
</dbReference>
<dbReference type="SUPFAM" id="SSF47384">
    <property type="entry name" value="Homodimeric domain of signal transducing histidine kinase"/>
    <property type="match status" value="1"/>
</dbReference>
<dbReference type="InterPro" id="IPR005467">
    <property type="entry name" value="His_kinase_dom"/>
</dbReference>
<dbReference type="Gene3D" id="1.10.287.130">
    <property type="match status" value="1"/>
</dbReference>
<keyword evidence="7" id="KW-1185">Reference proteome</keyword>
<feature type="domain" description="Histidine kinase" evidence="5">
    <location>
        <begin position="832"/>
        <end position="1045"/>
    </location>
</feature>
<dbReference type="GO" id="GO:0000155">
    <property type="term" value="F:phosphorelay sensor kinase activity"/>
    <property type="evidence" value="ECO:0007669"/>
    <property type="project" value="InterPro"/>
</dbReference>
<dbReference type="Gene3D" id="2.60.40.10">
    <property type="entry name" value="Immunoglobulins"/>
    <property type="match status" value="1"/>
</dbReference>
<dbReference type="RefSeq" id="WP_089759820.1">
    <property type="nucleotide sequence ID" value="NZ_BKAT01000005.1"/>
</dbReference>
<keyword evidence="3" id="KW-0597">Phosphoprotein</keyword>
<dbReference type="EC" id="2.7.13.3" evidence="2"/>
<dbReference type="CDD" id="cd00082">
    <property type="entry name" value="HisKA"/>
    <property type="match status" value="1"/>
</dbReference>
<dbReference type="FunFam" id="2.60.40.10:FF:000791">
    <property type="entry name" value="Two-component system sensor histidine kinase/response regulator"/>
    <property type="match status" value="1"/>
</dbReference>
<dbReference type="EMBL" id="FNRL01000004">
    <property type="protein sequence ID" value="SEA24523.1"/>
    <property type="molecule type" value="Genomic_DNA"/>
</dbReference>
<dbReference type="InterPro" id="IPR004358">
    <property type="entry name" value="Sig_transdc_His_kin-like_C"/>
</dbReference>
<dbReference type="Pfam" id="PF02518">
    <property type="entry name" value="HATPase_c"/>
    <property type="match status" value="1"/>
</dbReference>
<evidence type="ECO:0000313" key="6">
    <source>
        <dbReference type="EMBL" id="SEA24523.1"/>
    </source>
</evidence>
<dbReference type="OrthoDB" id="9809670at2"/>
<evidence type="ECO:0000259" key="5">
    <source>
        <dbReference type="PROSITE" id="PS50109"/>
    </source>
</evidence>
<dbReference type="InterPro" id="IPR011110">
    <property type="entry name" value="Reg_prop"/>
</dbReference>
<reference evidence="7" key="1">
    <citation type="submission" date="2016-10" db="EMBL/GenBank/DDBJ databases">
        <authorList>
            <person name="Varghese N."/>
            <person name="Submissions S."/>
        </authorList>
    </citation>
    <scope>NUCLEOTIDE SEQUENCE [LARGE SCALE GENOMIC DNA]</scope>
    <source>
        <strain evidence="7">DSM 23920</strain>
    </source>
</reference>
<dbReference type="SUPFAM" id="SSF55874">
    <property type="entry name" value="ATPase domain of HSP90 chaperone/DNA topoisomerase II/histidine kinase"/>
    <property type="match status" value="1"/>
</dbReference>
<dbReference type="Gene3D" id="3.30.565.10">
    <property type="entry name" value="Histidine kinase-like ATPase, C-terminal domain"/>
    <property type="match status" value="1"/>
</dbReference>
<dbReference type="Proteomes" id="UP000199656">
    <property type="component" value="Unassembled WGS sequence"/>
</dbReference>
<dbReference type="InterPro" id="IPR036890">
    <property type="entry name" value="HATPase_C_sf"/>
</dbReference>
<dbReference type="InterPro" id="IPR003594">
    <property type="entry name" value="HATPase_dom"/>
</dbReference>
<evidence type="ECO:0000256" key="2">
    <source>
        <dbReference type="ARBA" id="ARBA00012438"/>
    </source>
</evidence>
<dbReference type="InterPro" id="IPR013783">
    <property type="entry name" value="Ig-like_fold"/>
</dbReference>
<dbReference type="PANTHER" id="PTHR43547">
    <property type="entry name" value="TWO-COMPONENT HISTIDINE KINASE"/>
    <property type="match status" value="1"/>
</dbReference>
<proteinExistence type="predicted"/>
<dbReference type="InterPro" id="IPR011047">
    <property type="entry name" value="Quinoprotein_ADH-like_sf"/>
</dbReference>